<reference evidence="1 2" key="1">
    <citation type="journal article" date="2014" name="Int. J. Syst. Evol. Microbiol.">
        <title>Phylogenomics and the dynamic genome evolution of the genus Streptococcus.</title>
        <authorList>
            <consortium name="The Broad Institute Genome Sequencing Platform"/>
            <person name="Richards V.P."/>
            <person name="Palmer S.R."/>
            <person name="Pavinski Bitar P.D."/>
            <person name="Qin X."/>
            <person name="Weinstock G.M."/>
            <person name="Highlander S.K."/>
            <person name="Town C.D."/>
            <person name="Burne R.A."/>
            <person name="Stanhope M.J."/>
        </authorList>
    </citation>
    <scope>NUCLEOTIDE SEQUENCE [LARGE SCALE GENOMIC DNA]</scope>
    <source>
        <strain evidence="1 2">LQ 940-04</strain>
    </source>
</reference>
<sequence>MANATLLFSVDFLTHGYWRGSFLAFISIQLIKVVSELLLKGEGNVTDITGQK</sequence>
<evidence type="ECO:0000313" key="2">
    <source>
        <dbReference type="Proteomes" id="UP000003217"/>
    </source>
</evidence>
<name>G5KAY2_9STRE</name>
<proteinExistence type="predicted"/>
<evidence type="ECO:0000313" key="1">
    <source>
        <dbReference type="EMBL" id="EHI64201.1"/>
    </source>
</evidence>
<dbReference type="AlphaFoldDB" id="G5KAY2"/>
<comment type="caution">
    <text evidence="1">The sequence shown here is derived from an EMBL/GenBank/DDBJ whole genome shotgun (WGS) entry which is preliminary data.</text>
</comment>
<dbReference type="EMBL" id="AEUY02000005">
    <property type="protein sequence ID" value="EHI64201.1"/>
    <property type="molecule type" value="Genomic_DNA"/>
</dbReference>
<organism evidence="1 2">
    <name type="scientific">Streptococcus pseudoporcinus LQ 940-04</name>
    <dbReference type="NCBI Taxonomy" id="875093"/>
    <lineage>
        <taxon>Bacteria</taxon>
        <taxon>Bacillati</taxon>
        <taxon>Bacillota</taxon>
        <taxon>Bacilli</taxon>
        <taxon>Lactobacillales</taxon>
        <taxon>Streptococcaceae</taxon>
        <taxon>Streptococcus</taxon>
    </lineage>
</organism>
<accession>G5KAY2</accession>
<protein>
    <submittedName>
        <fullName evidence="1">Uncharacterized protein</fullName>
    </submittedName>
</protein>
<gene>
    <name evidence="1" type="ORF">STRPS_2095</name>
</gene>
<dbReference type="Proteomes" id="UP000003217">
    <property type="component" value="Unassembled WGS sequence"/>
</dbReference>
<keyword evidence="2" id="KW-1185">Reference proteome</keyword>